<gene>
    <name evidence="3" type="primary">oprB_1</name>
    <name evidence="3" type="ORF">jaqu_00190</name>
</gene>
<protein>
    <submittedName>
        <fullName evidence="3">OprB_1 protein</fullName>
    </submittedName>
</protein>
<evidence type="ECO:0000256" key="2">
    <source>
        <dbReference type="RuleBase" id="RU363072"/>
    </source>
</evidence>
<organism evidence="3 4">
    <name type="scientific">Jannaschia aquimarina</name>
    <dbReference type="NCBI Taxonomy" id="935700"/>
    <lineage>
        <taxon>Bacteria</taxon>
        <taxon>Pseudomonadati</taxon>
        <taxon>Pseudomonadota</taxon>
        <taxon>Alphaproteobacteria</taxon>
        <taxon>Rhodobacterales</taxon>
        <taxon>Roseobacteraceae</taxon>
        <taxon>Jannaschia</taxon>
    </lineage>
</organism>
<dbReference type="PANTHER" id="PTHR37944">
    <property type="entry name" value="PORIN B"/>
    <property type="match status" value="1"/>
</dbReference>
<sequence length="132" mass="14384">MVWRAGEGRTNGAILFGGVTVEPDAAAEVDRTWFLGTSVRGIVPNRPDDNIGLQFTRLHYSDAARDAARAASLADGTPLRRRDTESVFEAHYGLQLRDNVRLAPNLQYVWNPGGDEGAKSGAAWGLRLDVSF</sequence>
<dbReference type="InterPro" id="IPR038673">
    <property type="entry name" value="OprB_sf"/>
</dbReference>
<dbReference type="InterPro" id="IPR052932">
    <property type="entry name" value="OprB_Porin"/>
</dbReference>
<name>A0A0D1EKX3_9RHOB</name>
<keyword evidence="4" id="KW-1185">Reference proteome</keyword>
<dbReference type="GO" id="GO:0016020">
    <property type="term" value="C:membrane"/>
    <property type="evidence" value="ECO:0007669"/>
    <property type="project" value="InterPro"/>
</dbReference>
<comment type="caution">
    <text evidence="3">The sequence shown here is derived from an EMBL/GenBank/DDBJ whole genome shotgun (WGS) entry which is preliminary data.</text>
</comment>
<evidence type="ECO:0000313" key="3">
    <source>
        <dbReference type="EMBL" id="KIT18219.1"/>
    </source>
</evidence>
<evidence type="ECO:0000256" key="1">
    <source>
        <dbReference type="ARBA" id="ARBA00008769"/>
    </source>
</evidence>
<comment type="similarity">
    <text evidence="1 2">Belongs to the OprB family.</text>
</comment>
<dbReference type="AlphaFoldDB" id="A0A0D1EKX3"/>
<accession>A0A0D1EKX3</accession>
<dbReference type="InterPro" id="IPR007049">
    <property type="entry name" value="Carb-sel_porin_OprB"/>
</dbReference>
<proteinExistence type="inferred from homology"/>
<dbReference type="Gene3D" id="2.40.160.180">
    <property type="entry name" value="Carbohydrate-selective porin OprB"/>
    <property type="match status" value="1"/>
</dbReference>
<dbReference type="Proteomes" id="UP000032232">
    <property type="component" value="Unassembled WGS sequence"/>
</dbReference>
<dbReference type="PANTHER" id="PTHR37944:SF1">
    <property type="entry name" value="PORIN B"/>
    <property type="match status" value="1"/>
</dbReference>
<dbReference type="Pfam" id="PF04966">
    <property type="entry name" value="OprB"/>
    <property type="match status" value="1"/>
</dbReference>
<reference evidence="3 4" key="1">
    <citation type="submission" date="2015-02" db="EMBL/GenBank/DDBJ databases">
        <title>Genome Sequence of Jannaschia aquimarina DSM28248, a member of the Roseobacter clade.</title>
        <authorList>
            <person name="Voget S."/>
            <person name="Daniel R."/>
        </authorList>
    </citation>
    <scope>NUCLEOTIDE SEQUENCE [LARGE SCALE GENOMIC DNA]</scope>
    <source>
        <strain evidence="3 4">GSW-M26</strain>
    </source>
</reference>
<dbReference type="OrthoDB" id="177316at2"/>
<dbReference type="GO" id="GO:0015288">
    <property type="term" value="F:porin activity"/>
    <property type="evidence" value="ECO:0007669"/>
    <property type="project" value="InterPro"/>
</dbReference>
<dbReference type="STRING" id="935700.jaqu_00190"/>
<dbReference type="EMBL" id="JYFE01000001">
    <property type="protein sequence ID" value="KIT18219.1"/>
    <property type="molecule type" value="Genomic_DNA"/>
</dbReference>
<dbReference type="PATRIC" id="fig|935700.4.peg.20"/>
<evidence type="ECO:0000313" key="4">
    <source>
        <dbReference type="Proteomes" id="UP000032232"/>
    </source>
</evidence>
<dbReference type="GO" id="GO:0008643">
    <property type="term" value="P:carbohydrate transport"/>
    <property type="evidence" value="ECO:0007669"/>
    <property type="project" value="InterPro"/>
</dbReference>